<feature type="domain" description="Core-binding (CB)" evidence="7">
    <location>
        <begin position="107"/>
        <end position="188"/>
    </location>
</feature>
<dbReference type="Pfam" id="PF13356">
    <property type="entry name" value="Arm-DNA-bind_3"/>
    <property type="match status" value="1"/>
</dbReference>
<keyword evidence="4" id="KW-0233">DNA recombination</keyword>
<dbReference type="Gene3D" id="1.10.443.10">
    <property type="entry name" value="Intergrase catalytic core"/>
    <property type="match status" value="1"/>
</dbReference>
<evidence type="ECO:0000256" key="2">
    <source>
        <dbReference type="ARBA" id="ARBA00022908"/>
    </source>
</evidence>
<dbReference type="GO" id="GO:0006310">
    <property type="term" value="P:DNA recombination"/>
    <property type="evidence" value="ECO:0007669"/>
    <property type="project" value="UniProtKB-KW"/>
</dbReference>
<comment type="similarity">
    <text evidence="1">Belongs to the 'phage' integrase family.</text>
</comment>
<dbReference type="InterPro" id="IPR010998">
    <property type="entry name" value="Integrase_recombinase_N"/>
</dbReference>
<keyword evidence="2" id="KW-0229">DNA integration</keyword>
<dbReference type="SUPFAM" id="SSF56349">
    <property type="entry name" value="DNA breaking-rejoining enzymes"/>
    <property type="match status" value="1"/>
</dbReference>
<dbReference type="Pfam" id="PF22022">
    <property type="entry name" value="Phage_int_M"/>
    <property type="match status" value="1"/>
</dbReference>
<dbReference type="PANTHER" id="PTHR30629">
    <property type="entry name" value="PROPHAGE INTEGRASE"/>
    <property type="match status" value="1"/>
</dbReference>
<dbReference type="InterPro" id="IPR025166">
    <property type="entry name" value="Integrase_DNA_bind_dom"/>
</dbReference>
<dbReference type="InterPro" id="IPR038488">
    <property type="entry name" value="Integrase_DNA-bd_sf"/>
</dbReference>
<evidence type="ECO:0000256" key="5">
    <source>
        <dbReference type="PROSITE-ProRule" id="PRU01248"/>
    </source>
</evidence>
<dbReference type="Pfam" id="PF00589">
    <property type="entry name" value="Phage_integrase"/>
    <property type="match status" value="1"/>
</dbReference>
<dbReference type="InterPro" id="IPR002104">
    <property type="entry name" value="Integrase_catalytic"/>
</dbReference>
<dbReference type="InterPro" id="IPR050808">
    <property type="entry name" value="Phage_Integrase"/>
</dbReference>
<dbReference type="InterPro" id="IPR053876">
    <property type="entry name" value="Phage_int_M"/>
</dbReference>
<dbReference type="KEGG" id="txa:HQN79_10235"/>
<sequence>MLTDTRIKRLKPADKVYKETDSQGLYLEVRKSGAKFFRFRYRHPLTKKEQVFTIGEYPAVGLALARMERDQAKELLARGIDPNEQKQAAKQEVKAAEQEKERLASRMTFKELFEEWHLYKSESWTYYTAKKNRERIEGNLLPNLGNYPLEEITPEIARDAFKAIEATGKLETLRKVKQFANAILQYGVGMGHCAFNPVRDLPTDIFKAPVRKNFAFLTATKDLHQLLNDLENYKGHISVKTALLVQPYIFLRPDELAGLEWADVDFYADIITIPAERMKMSRPHVVPMSKQVQRLLMSIKDYSEKSRYVFPSPRTFSKSFSEQSLNAGLHRLGYNGKQTAHGFRHTASTLLNEMGFNRDHIEKQLAHEEGNKVRGTYNKAEYLAERIKMMQVWADHLDSIKAGADVVPIHGKLKS</sequence>
<dbReference type="Proteomes" id="UP000504724">
    <property type="component" value="Chromosome"/>
</dbReference>
<dbReference type="InterPro" id="IPR013762">
    <property type="entry name" value="Integrase-like_cat_sf"/>
</dbReference>
<proteinExistence type="inferred from homology"/>
<dbReference type="Gene3D" id="3.30.160.390">
    <property type="entry name" value="Integrase, DNA-binding domain"/>
    <property type="match status" value="1"/>
</dbReference>
<feature type="domain" description="Tyr recombinase" evidence="6">
    <location>
        <begin position="212"/>
        <end position="391"/>
    </location>
</feature>
<dbReference type="AlphaFoldDB" id="A0A7D4TBT3"/>
<keyword evidence="9" id="KW-1185">Reference proteome</keyword>
<dbReference type="InterPro" id="IPR011010">
    <property type="entry name" value="DNA_brk_join_enz"/>
</dbReference>
<protein>
    <submittedName>
        <fullName evidence="8">Integrase arm-type DNA-binding domain-containing protein</fullName>
    </submittedName>
</protein>
<evidence type="ECO:0000259" key="6">
    <source>
        <dbReference type="PROSITE" id="PS51898"/>
    </source>
</evidence>
<keyword evidence="3 5" id="KW-0238">DNA-binding</keyword>
<evidence type="ECO:0000313" key="9">
    <source>
        <dbReference type="Proteomes" id="UP000504724"/>
    </source>
</evidence>
<dbReference type="Gene3D" id="1.10.150.130">
    <property type="match status" value="1"/>
</dbReference>
<dbReference type="PROSITE" id="PS51900">
    <property type="entry name" value="CB"/>
    <property type="match status" value="1"/>
</dbReference>
<evidence type="ECO:0000256" key="1">
    <source>
        <dbReference type="ARBA" id="ARBA00008857"/>
    </source>
</evidence>
<dbReference type="InterPro" id="IPR044068">
    <property type="entry name" value="CB"/>
</dbReference>
<accession>A0A7D4TBT3</accession>
<dbReference type="EMBL" id="CP054020">
    <property type="protein sequence ID" value="QKI89926.1"/>
    <property type="molecule type" value="Genomic_DNA"/>
</dbReference>
<name>A0A7D4TBT3_9GAMM</name>
<dbReference type="CDD" id="cd00801">
    <property type="entry name" value="INT_P4_C"/>
    <property type="match status" value="1"/>
</dbReference>
<dbReference type="PROSITE" id="PS51898">
    <property type="entry name" value="TYR_RECOMBINASE"/>
    <property type="match status" value="1"/>
</dbReference>
<evidence type="ECO:0000313" key="8">
    <source>
        <dbReference type="EMBL" id="QKI89926.1"/>
    </source>
</evidence>
<reference evidence="8 9" key="1">
    <citation type="submission" date="2020-05" db="EMBL/GenBank/DDBJ databases">
        <title>Thiomicrorhabdus sediminis sp.nov. and Thiomicrorhabdus xiamenensis sp.nov., novel sulfur-oxidizing bacteria isolated from coastal sediment.</title>
        <authorList>
            <person name="Liu X."/>
        </authorList>
    </citation>
    <scope>NUCLEOTIDE SEQUENCE [LARGE SCALE GENOMIC DNA]</scope>
    <source>
        <strain evidence="8 9">G2</strain>
    </source>
</reference>
<gene>
    <name evidence="8" type="ORF">HQN79_10235</name>
</gene>
<dbReference type="RefSeq" id="WP_173286210.1">
    <property type="nucleotide sequence ID" value="NZ_CP054020.1"/>
</dbReference>
<dbReference type="GO" id="GO:0003677">
    <property type="term" value="F:DNA binding"/>
    <property type="evidence" value="ECO:0007669"/>
    <property type="project" value="UniProtKB-UniRule"/>
</dbReference>
<evidence type="ECO:0000256" key="3">
    <source>
        <dbReference type="ARBA" id="ARBA00023125"/>
    </source>
</evidence>
<dbReference type="GO" id="GO:0015074">
    <property type="term" value="P:DNA integration"/>
    <property type="evidence" value="ECO:0007669"/>
    <property type="project" value="UniProtKB-KW"/>
</dbReference>
<evidence type="ECO:0000256" key="4">
    <source>
        <dbReference type="ARBA" id="ARBA00023172"/>
    </source>
</evidence>
<organism evidence="8 9">
    <name type="scientific">Thiomicrorhabdus xiamenensis</name>
    <dbReference type="NCBI Taxonomy" id="2739063"/>
    <lineage>
        <taxon>Bacteria</taxon>
        <taxon>Pseudomonadati</taxon>
        <taxon>Pseudomonadota</taxon>
        <taxon>Gammaproteobacteria</taxon>
        <taxon>Thiotrichales</taxon>
        <taxon>Piscirickettsiaceae</taxon>
        <taxon>Thiomicrorhabdus</taxon>
    </lineage>
</organism>
<evidence type="ECO:0000259" key="7">
    <source>
        <dbReference type="PROSITE" id="PS51900"/>
    </source>
</evidence>
<dbReference type="PANTHER" id="PTHR30629:SF2">
    <property type="entry name" value="PROPHAGE INTEGRASE INTS-RELATED"/>
    <property type="match status" value="1"/>
</dbReference>